<gene>
    <name evidence="11" type="ORF">GM612_07505</name>
</gene>
<keyword evidence="1 7" id="KW-0597">Phosphoprotein</keyword>
<evidence type="ECO:0000313" key="12">
    <source>
        <dbReference type="Proteomes" id="UP000466388"/>
    </source>
</evidence>
<keyword evidence="12" id="KW-1185">Reference proteome</keyword>
<evidence type="ECO:0000256" key="4">
    <source>
        <dbReference type="ARBA" id="ARBA00023125"/>
    </source>
</evidence>
<keyword evidence="5" id="KW-0010">Activator</keyword>
<dbReference type="InterPro" id="IPR011006">
    <property type="entry name" value="CheY-like_superfamily"/>
</dbReference>
<dbReference type="Pfam" id="PF00072">
    <property type="entry name" value="Response_reg"/>
    <property type="match status" value="1"/>
</dbReference>
<dbReference type="CDD" id="cd17574">
    <property type="entry name" value="REC_OmpR"/>
    <property type="match status" value="1"/>
</dbReference>
<dbReference type="InterPro" id="IPR016032">
    <property type="entry name" value="Sig_transdc_resp-reg_C-effctor"/>
</dbReference>
<evidence type="ECO:0000256" key="3">
    <source>
        <dbReference type="ARBA" id="ARBA00023015"/>
    </source>
</evidence>
<organism evidence="11 12">
    <name type="scientific">Secundilactobacillus folii</name>
    <dbReference type="NCBI Taxonomy" id="2678357"/>
    <lineage>
        <taxon>Bacteria</taxon>
        <taxon>Bacillati</taxon>
        <taxon>Bacillota</taxon>
        <taxon>Bacilli</taxon>
        <taxon>Lactobacillales</taxon>
        <taxon>Lactobacillaceae</taxon>
        <taxon>Secundilactobacillus</taxon>
    </lineage>
</organism>
<dbReference type="GO" id="GO:0000156">
    <property type="term" value="F:phosphorelay response regulator activity"/>
    <property type="evidence" value="ECO:0007669"/>
    <property type="project" value="TreeGrafter"/>
</dbReference>
<keyword evidence="4 8" id="KW-0238">DNA-binding</keyword>
<evidence type="ECO:0000256" key="5">
    <source>
        <dbReference type="ARBA" id="ARBA00023159"/>
    </source>
</evidence>
<evidence type="ECO:0000256" key="6">
    <source>
        <dbReference type="ARBA" id="ARBA00023163"/>
    </source>
</evidence>
<comment type="caution">
    <text evidence="11">The sequence shown here is derived from an EMBL/GenBank/DDBJ whole genome shotgun (WGS) entry which is preliminary data.</text>
</comment>
<dbReference type="SMART" id="SM00862">
    <property type="entry name" value="Trans_reg_C"/>
    <property type="match status" value="1"/>
</dbReference>
<evidence type="ECO:0000256" key="7">
    <source>
        <dbReference type="PROSITE-ProRule" id="PRU00169"/>
    </source>
</evidence>
<accession>A0A7X2XVK3</accession>
<dbReference type="InterPro" id="IPR036388">
    <property type="entry name" value="WH-like_DNA-bd_sf"/>
</dbReference>
<dbReference type="Pfam" id="PF00486">
    <property type="entry name" value="Trans_reg_C"/>
    <property type="match status" value="1"/>
</dbReference>
<dbReference type="EMBL" id="WNJO01000007">
    <property type="protein sequence ID" value="MTV82493.1"/>
    <property type="molecule type" value="Genomic_DNA"/>
</dbReference>
<dbReference type="Proteomes" id="UP000466388">
    <property type="component" value="Unassembled WGS sequence"/>
</dbReference>
<dbReference type="Gene3D" id="3.40.50.2300">
    <property type="match status" value="1"/>
</dbReference>
<dbReference type="GO" id="GO:0005829">
    <property type="term" value="C:cytosol"/>
    <property type="evidence" value="ECO:0007669"/>
    <property type="project" value="TreeGrafter"/>
</dbReference>
<dbReference type="RefSeq" id="WP_155431761.1">
    <property type="nucleotide sequence ID" value="NZ_WNJO01000007.1"/>
</dbReference>
<evidence type="ECO:0000313" key="11">
    <source>
        <dbReference type="EMBL" id="MTV82493.1"/>
    </source>
</evidence>
<dbReference type="CDD" id="cd00383">
    <property type="entry name" value="trans_reg_C"/>
    <property type="match status" value="1"/>
</dbReference>
<proteinExistence type="predicted"/>
<dbReference type="PANTHER" id="PTHR48111">
    <property type="entry name" value="REGULATOR OF RPOS"/>
    <property type="match status" value="1"/>
</dbReference>
<dbReference type="PROSITE" id="PS51755">
    <property type="entry name" value="OMPR_PHOB"/>
    <property type="match status" value="1"/>
</dbReference>
<evidence type="ECO:0000259" key="9">
    <source>
        <dbReference type="PROSITE" id="PS50110"/>
    </source>
</evidence>
<dbReference type="GO" id="GO:0032993">
    <property type="term" value="C:protein-DNA complex"/>
    <property type="evidence" value="ECO:0007669"/>
    <property type="project" value="TreeGrafter"/>
</dbReference>
<dbReference type="PANTHER" id="PTHR48111:SF21">
    <property type="entry name" value="DNA-BINDING DUAL MASTER TRANSCRIPTIONAL REGULATOR RPAA"/>
    <property type="match status" value="1"/>
</dbReference>
<dbReference type="GO" id="GO:0000976">
    <property type="term" value="F:transcription cis-regulatory region binding"/>
    <property type="evidence" value="ECO:0007669"/>
    <property type="project" value="TreeGrafter"/>
</dbReference>
<dbReference type="InterPro" id="IPR039420">
    <property type="entry name" value="WalR-like"/>
</dbReference>
<feature type="modified residue" description="4-aspartylphosphate" evidence="7">
    <location>
        <position position="53"/>
    </location>
</feature>
<dbReference type="AlphaFoldDB" id="A0A7X2XVK3"/>
<sequence>MKILMIEDNKSVSEMMQMFFKKENWEAHFAYDGNQAVQMFNESPADWDMITLDLNLPGMDGMQVSAEIRKTSPTVPIIMLTARDSESDQVLGLEMGADDYVTKPFSPITLIARIKALDRRAKLGGKVTEHQTPVKPVVKEADKFDIDTGNFQLNSRTREAYLNGKQISDLTPKEFDLLKTLAQKPRQVFSREQLLQLVWDYEYYGDERTVDAHIKKLRQKIEKVGPQVIQTVWGVGYKFDDTGAGK</sequence>
<protein>
    <submittedName>
        <fullName evidence="11">Response regulator</fullName>
    </submittedName>
</protein>
<evidence type="ECO:0000256" key="1">
    <source>
        <dbReference type="ARBA" id="ARBA00022553"/>
    </source>
</evidence>
<feature type="domain" description="Response regulatory" evidence="9">
    <location>
        <begin position="2"/>
        <end position="118"/>
    </location>
</feature>
<evidence type="ECO:0000256" key="8">
    <source>
        <dbReference type="PROSITE-ProRule" id="PRU01091"/>
    </source>
</evidence>
<name>A0A7X2XVK3_9LACO</name>
<dbReference type="InterPro" id="IPR001867">
    <property type="entry name" value="OmpR/PhoB-type_DNA-bd"/>
</dbReference>
<evidence type="ECO:0000256" key="2">
    <source>
        <dbReference type="ARBA" id="ARBA00023012"/>
    </source>
</evidence>
<dbReference type="SMART" id="SM00448">
    <property type="entry name" value="REC"/>
    <property type="match status" value="1"/>
</dbReference>
<dbReference type="InterPro" id="IPR001789">
    <property type="entry name" value="Sig_transdc_resp-reg_receiver"/>
</dbReference>
<evidence type="ECO:0000259" key="10">
    <source>
        <dbReference type="PROSITE" id="PS51755"/>
    </source>
</evidence>
<keyword evidence="2" id="KW-0902">Two-component regulatory system</keyword>
<reference evidence="11 12" key="1">
    <citation type="submission" date="2019-11" db="EMBL/GenBank/DDBJ databases">
        <title>Lactobacillus sp. nov. CRM56-3, isolated from fermented tea leaves.</title>
        <authorList>
            <person name="Phuengjayaem S."/>
            <person name="Tanasupawat S."/>
        </authorList>
    </citation>
    <scope>NUCLEOTIDE SEQUENCE [LARGE SCALE GENOMIC DNA]</scope>
    <source>
        <strain evidence="11 12">CRM56-3</strain>
    </source>
</reference>
<keyword evidence="3" id="KW-0805">Transcription regulation</keyword>
<dbReference type="GO" id="GO:0006355">
    <property type="term" value="P:regulation of DNA-templated transcription"/>
    <property type="evidence" value="ECO:0007669"/>
    <property type="project" value="InterPro"/>
</dbReference>
<dbReference type="PROSITE" id="PS50110">
    <property type="entry name" value="RESPONSE_REGULATORY"/>
    <property type="match status" value="1"/>
</dbReference>
<feature type="DNA-binding region" description="OmpR/PhoB-type" evidence="8">
    <location>
        <begin position="141"/>
        <end position="241"/>
    </location>
</feature>
<dbReference type="Gene3D" id="1.10.10.10">
    <property type="entry name" value="Winged helix-like DNA-binding domain superfamily/Winged helix DNA-binding domain"/>
    <property type="match status" value="1"/>
</dbReference>
<keyword evidence="6" id="KW-0804">Transcription</keyword>
<dbReference type="FunFam" id="1.10.10.10:FF:000018">
    <property type="entry name" value="DNA-binding response regulator ResD"/>
    <property type="match status" value="1"/>
</dbReference>
<dbReference type="SUPFAM" id="SSF46894">
    <property type="entry name" value="C-terminal effector domain of the bipartite response regulators"/>
    <property type="match status" value="1"/>
</dbReference>
<feature type="domain" description="OmpR/PhoB-type" evidence="10">
    <location>
        <begin position="141"/>
        <end position="241"/>
    </location>
</feature>
<dbReference type="Gene3D" id="6.10.250.690">
    <property type="match status" value="1"/>
</dbReference>
<dbReference type="SUPFAM" id="SSF52172">
    <property type="entry name" value="CheY-like"/>
    <property type="match status" value="1"/>
</dbReference>